<feature type="compositionally biased region" description="Gly residues" evidence="1">
    <location>
        <begin position="265"/>
        <end position="277"/>
    </location>
</feature>
<feature type="compositionally biased region" description="Gly residues" evidence="1">
    <location>
        <begin position="297"/>
        <end position="309"/>
    </location>
</feature>
<feature type="region of interest" description="Disordered" evidence="1">
    <location>
        <begin position="1"/>
        <end position="39"/>
    </location>
</feature>
<feature type="compositionally biased region" description="Low complexity" evidence="1">
    <location>
        <begin position="286"/>
        <end position="296"/>
    </location>
</feature>
<protein>
    <submittedName>
        <fullName evidence="2">Uncharacterized protein</fullName>
    </submittedName>
</protein>
<feature type="compositionally biased region" description="Gly residues" evidence="1">
    <location>
        <begin position="71"/>
        <end position="81"/>
    </location>
</feature>
<feature type="region of interest" description="Disordered" evidence="1">
    <location>
        <begin position="196"/>
        <end position="220"/>
    </location>
</feature>
<feature type="region of interest" description="Disordered" evidence="1">
    <location>
        <begin position="233"/>
        <end position="344"/>
    </location>
</feature>
<feature type="region of interest" description="Disordered" evidence="1">
    <location>
        <begin position="51"/>
        <end position="113"/>
    </location>
</feature>
<dbReference type="EMBL" id="CADCWA010000050">
    <property type="protein sequence ID" value="CAA9507491.1"/>
    <property type="molecule type" value="Genomic_DNA"/>
</dbReference>
<feature type="non-terminal residue" evidence="2">
    <location>
        <position position="344"/>
    </location>
</feature>
<proteinExistence type="predicted"/>
<dbReference type="AlphaFoldDB" id="A0A6J4SWH2"/>
<sequence length="344" mass="35348">AGSAGTRTPRPLPGSHFQRLRVARLAPAQRRREPPACRADLCGRRRFERIRPRDGCAPGPGRRQRGARRAAGGGAGGGRRGGPARRRAGAGGADRRGPSRAGGGAGGGRDPALRADRRMDEHRGRAGAWPLLGRAGGGLFPADRHQRQGRGLRHARGAQALCTAGVRDGGQHGLGGERDPARLSHGLCRLQGGGAEHGPVLEPGAAPRRARPPGQGRHRHALCGRHADLEPRRQLQRAHAAHGADRRSGDRGERAGVDLAAPQGGTAGRVEGAGGGHRAPLVPRPGRAGVGQRAALGAGGRAAGPGEFGGAPSADARDRQGRRRRARADQARGCGEAADAGAAL</sequence>
<feature type="compositionally biased region" description="Basic residues" evidence="1">
    <location>
        <begin position="208"/>
        <end position="220"/>
    </location>
</feature>
<evidence type="ECO:0000256" key="1">
    <source>
        <dbReference type="SAM" id="MobiDB-lite"/>
    </source>
</evidence>
<feature type="non-terminal residue" evidence="2">
    <location>
        <position position="1"/>
    </location>
</feature>
<feature type="compositionally biased region" description="Basic and acidic residues" evidence="1">
    <location>
        <begin position="242"/>
        <end position="256"/>
    </location>
</feature>
<evidence type="ECO:0000313" key="2">
    <source>
        <dbReference type="EMBL" id="CAA9507491.1"/>
    </source>
</evidence>
<feature type="compositionally biased region" description="Gly residues" evidence="1">
    <location>
        <begin position="100"/>
        <end position="109"/>
    </location>
</feature>
<organism evidence="2">
    <name type="scientific">uncultured Sphingomonas sp</name>
    <dbReference type="NCBI Taxonomy" id="158754"/>
    <lineage>
        <taxon>Bacteria</taxon>
        <taxon>Pseudomonadati</taxon>
        <taxon>Pseudomonadota</taxon>
        <taxon>Alphaproteobacteria</taxon>
        <taxon>Sphingomonadales</taxon>
        <taxon>Sphingomonadaceae</taxon>
        <taxon>Sphingomonas</taxon>
        <taxon>environmental samples</taxon>
    </lineage>
</organism>
<gene>
    <name evidence="2" type="ORF">AVDCRST_MAG31-761</name>
</gene>
<reference evidence="2" key="1">
    <citation type="submission" date="2020-02" db="EMBL/GenBank/DDBJ databases">
        <authorList>
            <person name="Meier V. D."/>
        </authorList>
    </citation>
    <scope>NUCLEOTIDE SEQUENCE</scope>
    <source>
        <strain evidence="2">AVDCRST_MAG31</strain>
    </source>
</reference>
<name>A0A6J4SWH2_9SPHN</name>
<feature type="compositionally biased region" description="Basic and acidic residues" evidence="1">
    <location>
        <begin position="30"/>
        <end position="39"/>
    </location>
</feature>
<accession>A0A6J4SWH2</accession>